<accession>A0ABP9GIG3</accession>
<evidence type="ECO:0000313" key="2">
    <source>
        <dbReference type="Proteomes" id="UP001499993"/>
    </source>
</evidence>
<organism evidence="1 2">
    <name type="scientific">Streptomonospora halophila</name>
    <dbReference type="NCBI Taxonomy" id="427369"/>
    <lineage>
        <taxon>Bacteria</taxon>
        <taxon>Bacillati</taxon>
        <taxon>Actinomycetota</taxon>
        <taxon>Actinomycetes</taxon>
        <taxon>Streptosporangiales</taxon>
        <taxon>Nocardiopsidaceae</taxon>
        <taxon>Streptomonospora</taxon>
    </lineage>
</organism>
<evidence type="ECO:0000313" key="1">
    <source>
        <dbReference type="EMBL" id="GAA4943925.1"/>
    </source>
</evidence>
<sequence length="112" mass="12289">MATMISDLRDWIRDHDPHVRAAVELLIAHNDAVWLRREDFVDRFVDDDGHNTVIDFATLAAALEAGTAPGACETEAGVLRLAADLGTDRWGIRQMSDAAVHRVRVAIAVATE</sequence>
<reference evidence="2" key="1">
    <citation type="journal article" date="2019" name="Int. J. Syst. Evol. Microbiol.">
        <title>The Global Catalogue of Microorganisms (GCM) 10K type strain sequencing project: providing services to taxonomists for standard genome sequencing and annotation.</title>
        <authorList>
            <consortium name="The Broad Institute Genomics Platform"/>
            <consortium name="The Broad Institute Genome Sequencing Center for Infectious Disease"/>
            <person name="Wu L."/>
            <person name="Ma J."/>
        </authorList>
    </citation>
    <scope>NUCLEOTIDE SEQUENCE [LARGE SCALE GENOMIC DNA]</scope>
    <source>
        <strain evidence="2">JCM 18123</strain>
    </source>
</reference>
<gene>
    <name evidence="1" type="ORF">GCM10023224_28480</name>
</gene>
<name>A0ABP9GIG3_9ACTN</name>
<dbReference type="Proteomes" id="UP001499993">
    <property type="component" value="Unassembled WGS sequence"/>
</dbReference>
<protein>
    <submittedName>
        <fullName evidence="1">Uncharacterized protein</fullName>
    </submittedName>
</protein>
<dbReference type="RefSeq" id="WP_344146116.1">
    <property type="nucleotide sequence ID" value="NZ_BAABIK010000014.1"/>
</dbReference>
<dbReference type="EMBL" id="BAABIK010000014">
    <property type="protein sequence ID" value="GAA4943925.1"/>
    <property type="molecule type" value="Genomic_DNA"/>
</dbReference>
<proteinExistence type="predicted"/>
<keyword evidence="2" id="KW-1185">Reference proteome</keyword>
<comment type="caution">
    <text evidence="1">The sequence shown here is derived from an EMBL/GenBank/DDBJ whole genome shotgun (WGS) entry which is preliminary data.</text>
</comment>